<dbReference type="RefSeq" id="WP_182494942.1">
    <property type="nucleotide sequence ID" value="NZ_BAAAKT010000002.1"/>
</dbReference>
<protein>
    <recommendedName>
        <fullName evidence="5">Teichuronopeptide biosynthesis TupA-like protein</fullName>
    </recommendedName>
</protein>
<reference evidence="2 4" key="3">
    <citation type="submission" date="2020-08" db="EMBL/GenBank/DDBJ databases">
        <title>Sequencing the genomes of 1000 actinobacteria strains.</title>
        <authorList>
            <person name="Klenk H.-P."/>
        </authorList>
    </citation>
    <scope>NUCLEOTIDE SEQUENCE [LARGE SCALE GENOMIC DNA]</scope>
    <source>
        <strain evidence="2 4">DSM 19081</strain>
    </source>
</reference>
<dbReference type="Proteomes" id="UP000546252">
    <property type="component" value="Unassembled WGS sequence"/>
</dbReference>
<dbReference type="EMBL" id="LQBM01000004">
    <property type="protein sequence ID" value="KUG57866.1"/>
    <property type="molecule type" value="Genomic_DNA"/>
</dbReference>
<dbReference type="Proteomes" id="UP000054023">
    <property type="component" value="Unassembled WGS sequence"/>
</dbReference>
<dbReference type="AlphaFoldDB" id="A0A0W8ID32"/>
<evidence type="ECO:0000313" key="1">
    <source>
        <dbReference type="EMBL" id="KUG57866.1"/>
    </source>
</evidence>
<dbReference type="InterPro" id="IPR029465">
    <property type="entry name" value="ATPgrasp_TupA"/>
</dbReference>
<dbReference type="SUPFAM" id="SSF56059">
    <property type="entry name" value="Glutathione synthetase ATP-binding domain-like"/>
    <property type="match status" value="1"/>
</dbReference>
<comment type="caution">
    <text evidence="1">The sequence shown here is derived from an EMBL/GenBank/DDBJ whole genome shotgun (WGS) entry which is preliminary data.</text>
</comment>
<evidence type="ECO:0000313" key="2">
    <source>
        <dbReference type="EMBL" id="MBA8920605.1"/>
    </source>
</evidence>
<organism evidence="1 3">
    <name type="scientific">Nesterenkonia jeotgali</name>
    <dbReference type="NCBI Taxonomy" id="317018"/>
    <lineage>
        <taxon>Bacteria</taxon>
        <taxon>Bacillati</taxon>
        <taxon>Actinomycetota</taxon>
        <taxon>Actinomycetes</taxon>
        <taxon>Micrococcales</taxon>
        <taxon>Micrococcaceae</taxon>
        <taxon>Nesterenkonia</taxon>
    </lineage>
</organism>
<evidence type="ECO:0000313" key="4">
    <source>
        <dbReference type="Proteomes" id="UP000546252"/>
    </source>
</evidence>
<keyword evidence="3" id="KW-1185">Reference proteome</keyword>
<evidence type="ECO:0008006" key="5">
    <source>
        <dbReference type="Google" id="ProtNLM"/>
    </source>
</evidence>
<sequence>MLTPVPDSILRQVMYRRRFGRWGDFKTPARFTEFLTQRMLRDRSPEIAWTCDKRAMKAYAAEHTPWINVPDTLWHGTDLDQLDLASLPDQWVIKPNHRSKAVHFGDRSTTLDELRRVTRGWLRPYDRIAVGEWAYSTARRELIIEPRIGHGRTLVDYKFFVFHGRLRILHTDSNRFTDNFEEMFYNREWDALDIANGAPRGAVLPRPDNFEAMVRAVETLGAGYDFMRVDLYNIDGEPWFGELTPYPSGGMDPFTPDAVDLQLGAWWAGFDATPGHPGGAAQINEARP</sequence>
<name>A0A0W8ID32_9MICC</name>
<dbReference type="EMBL" id="JACJIH010000001">
    <property type="protein sequence ID" value="MBA8920605.1"/>
    <property type="molecule type" value="Genomic_DNA"/>
</dbReference>
<proteinExistence type="predicted"/>
<reference evidence="3" key="2">
    <citation type="submission" date="2015-12" db="EMBL/GenBank/DDBJ databases">
        <authorList>
            <person name="Nair G.R."/>
            <person name="Kaur G."/>
            <person name="Mayilraj S."/>
        </authorList>
    </citation>
    <scope>NUCLEOTIDE SEQUENCE [LARGE SCALE GENOMIC DNA]</scope>
    <source>
        <strain evidence="3">CD08_7</strain>
    </source>
</reference>
<dbReference type="Pfam" id="PF14305">
    <property type="entry name" value="ATPgrasp_TupA"/>
    <property type="match status" value="1"/>
</dbReference>
<gene>
    <name evidence="1" type="ORF">AVL63_04930</name>
    <name evidence="2" type="ORF">HNR24_000538</name>
</gene>
<dbReference type="STRING" id="317018.AVL63_04930"/>
<reference evidence="1" key="1">
    <citation type="submission" date="2015-12" db="EMBL/GenBank/DDBJ databases">
        <authorList>
            <person name="Shamseldin A."/>
            <person name="Moawad H."/>
            <person name="Abd El-Rahim W.M."/>
            <person name="Sadowsky M.J."/>
        </authorList>
    </citation>
    <scope>NUCLEOTIDE SEQUENCE [LARGE SCALE GENOMIC DNA]</scope>
    <source>
        <strain evidence="1">CD08_7</strain>
    </source>
</reference>
<evidence type="ECO:0000313" key="3">
    <source>
        <dbReference type="Proteomes" id="UP000054023"/>
    </source>
</evidence>
<accession>A0A0W8ID32</accession>